<reference evidence="8" key="1">
    <citation type="submission" date="2022-02" db="EMBL/GenBank/DDBJ databases">
        <authorList>
            <person name="Leng L."/>
        </authorList>
    </citation>
    <scope>NUCLEOTIDE SEQUENCE</scope>
    <source>
        <strain evidence="8">JI</strain>
    </source>
</reference>
<gene>
    <name evidence="7 8" type="primary">mltG</name>
    <name evidence="8" type="ORF">L7E55_05520</name>
</gene>
<evidence type="ECO:0000256" key="4">
    <source>
        <dbReference type="ARBA" id="ARBA00023136"/>
    </source>
</evidence>
<dbReference type="Proteomes" id="UP001154312">
    <property type="component" value="Unassembled WGS sequence"/>
</dbReference>
<dbReference type="GO" id="GO:0008932">
    <property type="term" value="F:lytic endotransglycosylase activity"/>
    <property type="evidence" value="ECO:0007669"/>
    <property type="project" value="UniProtKB-UniRule"/>
</dbReference>
<dbReference type="GO" id="GO:0071555">
    <property type="term" value="P:cell wall organization"/>
    <property type="evidence" value="ECO:0007669"/>
    <property type="project" value="UniProtKB-KW"/>
</dbReference>
<proteinExistence type="inferred from homology"/>
<protein>
    <recommendedName>
        <fullName evidence="7">Endolytic murein transglycosylase</fullName>
        <ecNumber evidence="7">4.2.2.29</ecNumber>
    </recommendedName>
    <alternativeName>
        <fullName evidence="7">Peptidoglycan lytic transglycosylase</fullName>
    </alternativeName>
    <alternativeName>
        <fullName evidence="7">Peptidoglycan polymerization terminase</fullName>
    </alternativeName>
</protein>
<evidence type="ECO:0000256" key="5">
    <source>
        <dbReference type="ARBA" id="ARBA00023239"/>
    </source>
</evidence>
<dbReference type="PANTHER" id="PTHR30518">
    <property type="entry name" value="ENDOLYTIC MUREIN TRANSGLYCOSYLASE"/>
    <property type="match status" value="1"/>
</dbReference>
<keyword evidence="4 7" id="KW-0472">Membrane</keyword>
<keyword evidence="2 7" id="KW-0812">Transmembrane</keyword>
<evidence type="ECO:0000256" key="1">
    <source>
        <dbReference type="ARBA" id="ARBA00022475"/>
    </source>
</evidence>
<evidence type="ECO:0000313" key="9">
    <source>
        <dbReference type="Proteomes" id="UP001154312"/>
    </source>
</evidence>
<evidence type="ECO:0000256" key="7">
    <source>
        <dbReference type="HAMAP-Rule" id="MF_02065"/>
    </source>
</evidence>
<evidence type="ECO:0000313" key="8">
    <source>
        <dbReference type="EMBL" id="MDF9407822.1"/>
    </source>
</evidence>
<evidence type="ECO:0000256" key="2">
    <source>
        <dbReference type="ARBA" id="ARBA00022692"/>
    </source>
</evidence>
<comment type="caution">
    <text evidence="8">The sequence shown here is derived from an EMBL/GenBank/DDBJ whole genome shotgun (WGS) entry which is preliminary data.</text>
</comment>
<keyword evidence="5 7" id="KW-0456">Lyase</keyword>
<dbReference type="GO" id="GO:0009252">
    <property type="term" value="P:peptidoglycan biosynthetic process"/>
    <property type="evidence" value="ECO:0007669"/>
    <property type="project" value="UniProtKB-UniRule"/>
</dbReference>
<evidence type="ECO:0000256" key="3">
    <source>
        <dbReference type="ARBA" id="ARBA00022989"/>
    </source>
</evidence>
<dbReference type="AlphaFoldDB" id="A0A9X4GYI7"/>
<dbReference type="CDD" id="cd08010">
    <property type="entry name" value="MltG_like"/>
    <property type="match status" value="1"/>
</dbReference>
<keyword evidence="6 7" id="KW-0961">Cell wall biogenesis/degradation</keyword>
<comment type="catalytic activity">
    <reaction evidence="7">
        <text>a peptidoglycan chain = a peptidoglycan chain with N-acetyl-1,6-anhydromuramyl-[peptide] at the reducing end + a peptidoglycan chain with N-acetylglucosamine at the non-reducing end.</text>
        <dbReference type="EC" id="4.2.2.29"/>
    </reaction>
</comment>
<dbReference type="PANTHER" id="PTHR30518:SF2">
    <property type="entry name" value="ENDOLYTIC MUREIN TRANSGLYCOSYLASE"/>
    <property type="match status" value="1"/>
</dbReference>
<dbReference type="Gene3D" id="3.30.160.60">
    <property type="entry name" value="Classic Zinc Finger"/>
    <property type="match status" value="1"/>
</dbReference>
<keyword evidence="3 7" id="KW-1133">Transmembrane helix</keyword>
<dbReference type="Pfam" id="PF02618">
    <property type="entry name" value="YceG"/>
    <property type="match status" value="1"/>
</dbReference>
<dbReference type="RefSeq" id="WP_277443071.1">
    <property type="nucleotide sequence ID" value="NZ_JAKOAV010000007.1"/>
</dbReference>
<dbReference type="InterPro" id="IPR003770">
    <property type="entry name" value="MLTG-like"/>
</dbReference>
<dbReference type="Gene3D" id="3.30.1490.480">
    <property type="entry name" value="Endolytic murein transglycosylase"/>
    <property type="match status" value="2"/>
</dbReference>
<keyword evidence="9" id="KW-1185">Reference proteome</keyword>
<feature type="site" description="Important for catalytic activity" evidence="7">
    <location>
        <position position="241"/>
    </location>
</feature>
<comment type="function">
    <text evidence="7">Functions as a peptidoglycan terminase that cleaves nascent peptidoglycan strands endolytically to terminate their elongation.</text>
</comment>
<dbReference type="HAMAP" id="MF_02065">
    <property type="entry name" value="MltG"/>
    <property type="match status" value="1"/>
</dbReference>
<dbReference type="EC" id="4.2.2.29" evidence="7"/>
<name>A0A9X4GYI7_9FIRM</name>
<evidence type="ECO:0000256" key="6">
    <source>
        <dbReference type="ARBA" id="ARBA00023316"/>
    </source>
</evidence>
<accession>A0A9X4GYI7</accession>
<comment type="similarity">
    <text evidence="7">Belongs to the transglycosylase MltG family.</text>
</comment>
<dbReference type="EMBL" id="JAKOAV010000007">
    <property type="protein sequence ID" value="MDF9407822.1"/>
    <property type="molecule type" value="Genomic_DNA"/>
</dbReference>
<keyword evidence="1 7" id="KW-1003">Cell membrane</keyword>
<dbReference type="NCBIfam" id="TIGR00247">
    <property type="entry name" value="endolytic transglycosylase MltG"/>
    <property type="match status" value="1"/>
</dbReference>
<sequence>MIYYGLGMGKLKRKNTVVRWLARYKFYFMIPASFICLFILSGVALLLPVSPQSKASDVVVTVPLQASAGQAGKILQQNKLVRSAVAFSLFARWKGKDGQIKAGEYKLNGGLSTPQILAELIDGRLVVQTFTIPEGFTTAQIADLLVNKGLINRERFYGAVVNYNFNYPFIQGLPKNEKRLEGYLFPDTYQVTRRISESSIIELMLNRFEKEIDELDYLTLAREAGLTLHQAVTIASLVEREAKIEEEKPLIAGVIYNRLSCNMPLQVDATVQYALGANKPQLSYKDLEVNSPYNTYLMQGLPPGPIAVPGKSSLLAAVHPVVTGDFYYVAKPDGYHAFARTLAEHNANKERYLQ</sequence>
<dbReference type="GO" id="GO:0005886">
    <property type="term" value="C:plasma membrane"/>
    <property type="evidence" value="ECO:0007669"/>
    <property type="project" value="UniProtKB-UniRule"/>
</dbReference>
<organism evidence="8 9">
    <name type="scientific">Pelotomaculum isophthalicicum JI</name>
    <dbReference type="NCBI Taxonomy" id="947010"/>
    <lineage>
        <taxon>Bacteria</taxon>
        <taxon>Bacillati</taxon>
        <taxon>Bacillota</taxon>
        <taxon>Clostridia</taxon>
        <taxon>Eubacteriales</taxon>
        <taxon>Desulfotomaculaceae</taxon>
        <taxon>Pelotomaculum</taxon>
    </lineage>
</organism>